<evidence type="ECO:0000313" key="2">
    <source>
        <dbReference type="Proteomes" id="UP000093199"/>
    </source>
</evidence>
<name>A0A1C0Y7B9_9BACL</name>
<comment type="caution">
    <text evidence="1">The sequence shown here is derived from an EMBL/GenBank/DDBJ whole genome shotgun (WGS) entry which is preliminary data.</text>
</comment>
<dbReference type="Proteomes" id="UP000093199">
    <property type="component" value="Unassembled WGS sequence"/>
</dbReference>
<dbReference type="Pfam" id="PF14120">
    <property type="entry name" value="YhzD"/>
    <property type="match status" value="1"/>
</dbReference>
<dbReference type="OrthoDB" id="2355652at2"/>
<keyword evidence="2" id="KW-1185">Reference proteome</keyword>
<evidence type="ECO:0008006" key="3">
    <source>
        <dbReference type="Google" id="ProtNLM"/>
    </source>
</evidence>
<organism evidence="1 2">
    <name type="scientific">Caryophanon tenue</name>
    <dbReference type="NCBI Taxonomy" id="33978"/>
    <lineage>
        <taxon>Bacteria</taxon>
        <taxon>Bacillati</taxon>
        <taxon>Bacillota</taxon>
        <taxon>Bacilli</taxon>
        <taxon>Bacillales</taxon>
        <taxon>Caryophanaceae</taxon>
        <taxon>Caryophanon</taxon>
    </lineage>
</organism>
<protein>
    <recommendedName>
        <fullName evidence="3">YhzD-like protein</fullName>
    </recommendedName>
</protein>
<dbReference type="InterPro" id="IPR025544">
    <property type="entry name" value="YhzD"/>
</dbReference>
<sequence length="61" mass="7160">MENYRFTAFGDEGETLFNEVWTFENDEQAKQEGQKLIEEKGVTNKTHRLINAKGKILIYHV</sequence>
<dbReference type="EMBL" id="MASJ01000039">
    <property type="protein sequence ID" value="OCS83033.1"/>
    <property type="molecule type" value="Genomic_DNA"/>
</dbReference>
<reference evidence="1 2" key="1">
    <citation type="submission" date="2016-07" db="EMBL/GenBank/DDBJ databases">
        <title>Caryophanon tenue genome sequencing.</title>
        <authorList>
            <person name="Verma A."/>
            <person name="Pal Y."/>
            <person name="Krishnamurthi S."/>
        </authorList>
    </citation>
    <scope>NUCLEOTIDE SEQUENCE [LARGE SCALE GENOMIC DNA]</scope>
    <source>
        <strain evidence="1 2">DSM 14152</strain>
    </source>
</reference>
<dbReference type="AlphaFoldDB" id="A0A1C0Y7B9"/>
<accession>A0A1C0Y7B9</accession>
<proteinExistence type="predicted"/>
<gene>
    <name evidence="1" type="ORF">A6M13_06420</name>
</gene>
<evidence type="ECO:0000313" key="1">
    <source>
        <dbReference type="EMBL" id="OCS83033.1"/>
    </source>
</evidence>
<dbReference type="STRING" id="33978.A6M13_06420"/>